<sequence>MVSTRNAKKAKTEADAGVSNGARGEDVGLLESIYWDHVRPFTPVKERAVVSKRCSTRFYAGKRVELDETYLKQYERRGRIKLKNVDGRWVDVDGDDTVVYRNLPIARGEPGTNNFRIEFGEEVSFHTGSDDSLGHSDVALEMLLAARKAWDNHLSKFQSPSQRLRICLELLHTDEHDGACPFLFIGKGGIRDVVRFHASVNLASLNGPSHGQKSFPNTQLGYWVACYLSDIMMGVYDGASYSSTWKYGEIVSELIDAGADVSPFFEPLDAYPHTFSALSVMGGHHNFYERGMSMHQVLAAHAEWHRQQEEGPVAPWHQLSGQPGRTIGSLLDSLGRKSNIKLRFNAGDRVECNMGEEDGWMPGTIKKQWYYGFPYEIDVDNLNGSSVWAPFDGDECIRTLKE</sequence>
<gene>
    <name evidence="1" type="ORF">QTG54_013594</name>
</gene>
<dbReference type="AlphaFoldDB" id="A0AAD8XYP7"/>
<name>A0AAD8XYP7_9STRA</name>
<organism evidence="1 2">
    <name type="scientific">Skeletonema marinoi</name>
    <dbReference type="NCBI Taxonomy" id="267567"/>
    <lineage>
        <taxon>Eukaryota</taxon>
        <taxon>Sar</taxon>
        <taxon>Stramenopiles</taxon>
        <taxon>Ochrophyta</taxon>
        <taxon>Bacillariophyta</taxon>
        <taxon>Coscinodiscophyceae</taxon>
        <taxon>Thalassiosirophycidae</taxon>
        <taxon>Thalassiosirales</taxon>
        <taxon>Skeletonemataceae</taxon>
        <taxon>Skeletonema</taxon>
        <taxon>Skeletonema marinoi-dohrnii complex</taxon>
    </lineage>
</organism>
<proteinExistence type="predicted"/>
<accession>A0AAD8XYP7</accession>
<evidence type="ECO:0000313" key="2">
    <source>
        <dbReference type="Proteomes" id="UP001224775"/>
    </source>
</evidence>
<protein>
    <submittedName>
        <fullName evidence="1">Uncharacterized protein</fullName>
    </submittedName>
</protein>
<dbReference type="Proteomes" id="UP001224775">
    <property type="component" value="Unassembled WGS sequence"/>
</dbReference>
<reference evidence="1" key="1">
    <citation type="submission" date="2023-06" db="EMBL/GenBank/DDBJ databases">
        <title>Survivors Of The Sea: Transcriptome response of Skeletonema marinoi to long-term dormancy.</title>
        <authorList>
            <person name="Pinder M.I.M."/>
            <person name="Kourtchenko O."/>
            <person name="Robertson E.K."/>
            <person name="Larsson T."/>
            <person name="Maumus F."/>
            <person name="Osuna-Cruz C.M."/>
            <person name="Vancaester E."/>
            <person name="Stenow R."/>
            <person name="Vandepoele K."/>
            <person name="Ploug H."/>
            <person name="Bruchert V."/>
            <person name="Godhe A."/>
            <person name="Topel M."/>
        </authorList>
    </citation>
    <scope>NUCLEOTIDE SEQUENCE</scope>
    <source>
        <strain evidence="1">R05AC</strain>
    </source>
</reference>
<comment type="caution">
    <text evidence="1">The sequence shown here is derived from an EMBL/GenBank/DDBJ whole genome shotgun (WGS) entry which is preliminary data.</text>
</comment>
<evidence type="ECO:0000313" key="1">
    <source>
        <dbReference type="EMBL" id="KAK1735888.1"/>
    </source>
</evidence>
<dbReference type="EMBL" id="JATAAI010000032">
    <property type="protein sequence ID" value="KAK1735888.1"/>
    <property type="molecule type" value="Genomic_DNA"/>
</dbReference>
<keyword evidence="2" id="KW-1185">Reference proteome</keyword>